<sequence length="125" mass="14068">MSLPFPFFGFPMLPFTFRRAGLPPRTALLLRKVRCTLLGCLARSRESADPPSNDRDDGDYACHAHLVQHHLCGLRHGDYRSCCAPRAVTDHCTGRFRDPTMVHSISAMLLRSLRTRTYGFGATFT</sequence>
<gene>
    <name evidence="1" type="ORF">UFOPK3564_02809</name>
</gene>
<name>A0A6J7J646_9ZZZZ</name>
<dbReference type="AlphaFoldDB" id="A0A6J7J646"/>
<evidence type="ECO:0000313" key="1">
    <source>
        <dbReference type="EMBL" id="CAB4938715.1"/>
    </source>
</evidence>
<organism evidence="1">
    <name type="scientific">freshwater metagenome</name>
    <dbReference type="NCBI Taxonomy" id="449393"/>
    <lineage>
        <taxon>unclassified sequences</taxon>
        <taxon>metagenomes</taxon>
        <taxon>ecological metagenomes</taxon>
    </lineage>
</organism>
<protein>
    <submittedName>
        <fullName evidence="1">Unannotated protein</fullName>
    </submittedName>
</protein>
<accession>A0A6J7J646</accession>
<dbReference type="EMBL" id="CAFBMK010000223">
    <property type="protein sequence ID" value="CAB4938715.1"/>
    <property type="molecule type" value="Genomic_DNA"/>
</dbReference>
<proteinExistence type="predicted"/>
<reference evidence="1" key="1">
    <citation type="submission" date="2020-05" db="EMBL/GenBank/DDBJ databases">
        <authorList>
            <person name="Chiriac C."/>
            <person name="Salcher M."/>
            <person name="Ghai R."/>
            <person name="Kavagutti S V."/>
        </authorList>
    </citation>
    <scope>NUCLEOTIDE SEQUENCE</scope>
</reference>